<feature type="compositionally biased region" description="Polar residues" evidence="1">
    <location>
        <begin position="61"/>
        <end position="73"/>
    </location>
</feature>
<evidence type="ECO:0000256" key="1">
    <source>
        <dbReference type="SAM" id="MobiDB-lite"/>
    </source>
</evidence>
<protein>
    <submittedName>
        <fullName evidence="2">Uncharacterized protein</fullName>
    </submittedName>
</protein>
<name>A0A1Y1LB78_PHOPY</name>
<feature type="compositionally biased region" description="Basic and acidic residues" evidence="1">
    <location>
        <begin position="99"/>
        <end position="126"/>
    </location>
</feature>
<dbReference type="AlphaFoldDB" id="A0A1Y1LB78"/>
<sequence length="438" mass="48703">MSQKVVTRSKKQSEDEANGEFKTPDNCKTKEEGTKSMKSKNETAKSEGEDGKKGAVKDSDQLNGDSSESTATKRSIHKRSRSNTPSIKNDNAKDEEDPKENTEEKEIKKDNDTSPAEAGKESDIILKDVVINIQTLQTEKYEPKNSRPSSPSTSVEMDPLILEKEDEEPIPELQFDENDIEVESEGSNSRCKTRRSHSRNISTPKTPKIVDQEAEELEIVDLSCDSRGGSVTPKKMASSNDPNIININLQPPEETIDLNDTSDTYSSVSTDNLSTKAVVGNDATRNFDFTGQDSSIFDTTTNSTFSNRSYADTVKSLSGRRGIHSAARDNYRKYVLKNTVDGKGDIYSDYESVQKITMGMKRKSRSFSPTPSKRVKSDSPGLFSYLSSPITNFRQTFKKSSTPQLVMVEKCDFDTDGDFDKIKLENGMGDGKKRCNIM</sequence>
<reference evidence="2" key="1">
    <citation type="journal article" date="2016" name="Sci. Rep.">
        <title>Molecular characterization of firefly nuptial gifts: a multi-omics approach sheds light on postcopulatory sexual selection.</title>
        <authorList>
            <person name="Al-Wathiqui N."/>
            <person name="Fallon T.R."/>
            <person name="South A."/>
            <person name="Weng J.K."/>
            <person name="Lewis S.M."/>
        </authorList>
    </citation>
    <scope>NUCLEOTIDE SEQUENCE</scope>
</reference>
<proteinExistence type="predicted"/>
<accession>A0A1Y1LB78</accession>
<dbReference type="EMBL" id="GEZM01063223">
    <property type="protein sequence ID" value="JAV69185.1"/>
    <property type="molecule type" value="Transcribed_RNA"/>
</dbReference>
<evidence type="ECO:0000313" key="2">
    <source>
        <dbReference type="EMBL" id="JAV69185.1"/>
    </source>
</evidence>
<feature type="compositionally biased region" description="Acidic residues" evidence="1">
    <location>
        <begin position="164"/>
        <end position="184"/>
    </location>
</feature>
<feature type="region of interest" description="Disordered" evidence="1">
    <location>
        <begin position="1"/>
        <end position="204"/>
    </location>
</feature>
<feature type="compositionally biased region" description="Basic and acidic residues" evidence="1">
    <location>
        <begin position="22"/>
        <end position="60"/>
    </location>
</feature>
<feature type="compositionally biased region" description="Polar residues" evidence="1">
    <location>
        <begin position="146"/>
        <end position="155"/>
    </location>
</feature>
<organism evidence="2">
    <name type="scientific">Photinus pyralis</name>
    <name type="common">Common eastern firefly</name>
    <name type="synonym">Lampyris pyralis</name>
    <dbReference type="NCBI Taxonomy" id="7054"/>
    <lineage>
        <taxon>Eukaryota</taxon>
        <taxon>Metazoa</taxon>
        <taxon>Ecdysozoa</taxon>
        <taxon>Arthropoda</taxon>
        <taxon>Hexapoda</taxon>
        <taxon>Insecta</taxon>
        <taxon>Pterygota</taxon>
        <taxon>Neoptera</taxon>
        <taxon>Endopterygota</taxon>
        <taxon>Coleoptera</taxon>
        <taxon>Polyphaga</taxon>
        <taxon>Elateriformia</taxon>
        <taxon>Elateroidea</taxon>
        <taxon>Lampyridae</taxon>
        <taxon>Lampyrinae</taxon>
        <taxon>Photinus</taxon>
    </lineage>
</organism>